<dbReference type="Proteomes" id="UP000002029">
    <property type="component" value="Chromosome"/>
</dbReference>
<dbReference type="STRING" id="479432.Sros_3485"/>
<gene>
    <name evidence="2" type="ordered locus">Sros_3485</name>
</gene>
<dbReference type="EMBL" id="CP001814">
    <property type="protein sequence ID" value="ACZ86421.1"/>
    <property type="molecule type" value="Genomic_DNA"/>
</dbReference>
<organism evidence="2 3">
    <name type="scientific">Streptosporangium roseum (strain ATCC 12428 / DSM 43021 / JCM 3005 / KCTC 9067 / NCIMB 10171 / NRRL 2505 / NI 9100)</name>
    <dbReference type="NCBI Taxonomy" id="479432"/>
    <lineage>
        <taxon>Bacteria</taxon>
        <taxon>Bacillati</taxon>
        <taxon>Actinomycetota</taxon>
        <taxon>Actinomycetes</taxon>
        <taxon>Streptosporangiales</taxon>
        <taxon>Streptosporangiaceae</taxon>
        <taxon>Streptosporangium</taxon>
    </lineage>
</organism>
<evidence type="ECO:0000313" key="2">
    <source>
        <dbReference type="EMBL" id="ACZ86421.1"/>
    </source>
</evidence>
<name>D2BF60_STRRD</name>
<sequence>MIRKRSAVLPAGGRPAGSRRSTEGRVAVASGGGPVRASVTYPRKAAGK</sequence>
<dbReference type="AlphaFoldDB" id="D2BF60"/>
<keyword evidence="3" id="KW-1185">Reference proteome</keyword>
<reference evidence="2 3" key="1">
    <citation type="journal article" date="2010" name="Stand. Genomic Sci.">
        <title>Complete genome sequence of Streptosporangium roseum type strain (NI 9100).</title>
        <authorList>
            <person name="Nolan M."/>
            <person name="Sikorski J."/>
            <person name="Jando M."/>
            <person name="Lucas S."/>
            <person name="Lapidus A."/>
            <person name="Glavina Del Rio T."/>
            <person name="Chen F."/>
            <person name="Tice H."/>
            <person name="Pitluck S."/>
            <person name="Cheng J.F."/>
            <person name="Chertkov O."/>
            <person name="Sims D."/>
            <person name="Meincke L."/>
            <person name="Brettin T."/>
            <person name="Han C."/>
            <person name="Detter J.C."/>
            <person name="Bruce D."/>
            <person name="Goodwin L."/>
            <person name="Land M."/>
            <person name="Hauser L."/>
            <person name="Chang Y.J."/>
            <person name="Jeffries C.D."/>
            <person name="Ivanova N."/>
            <person name="Mavromatis K."/>
            <person name="Mikhailova N."/>
            <person name="Chen A."/>
            <person name="Palaniappan K."/>
            <person name="Chain P."/>
            <person name="Rohde M."/>
            <person name="Goker M."/>
            <person name="Bristow J."/>
            <person name="Eisen J.A."/>
            <person name="Markowitz V."/>
            <person name="Hugenholtz P."/>
            <person name="Kyrpides N.C."/>
            <person name="Klenk H.P."/>
        </authorList>
    </citation>
    <scope>NUCLEOTIDE SEQUENCE [LARGE SCALE GENOMIC DNA]</scope>
    <source>
        <strain evidence="3">ATCC 12428 / DSM 43021 / JCM 3005 / NI 9100</strain>
    </source>
</reference>
<evidence type="ECO:0000256" key="1">
    <source>
        <dbReference type="SAM" id="MobiDB-lite"/>
    </source>
</evidence>
<dbReference type="KEGG" id="sro:Sros_3485"/>
<dbReference type="HOGENOM" id="CLU_3158450_0_0_11"/>
<evidence type="ECO:0000313" key="3">
    <source>
        <dbReference type="Proteomes" id="UP000002029"/>
    </source>
</evidence>
<accession>D2BF60</accession>
<protein>
    <submittedName>
        <fullName evidence="2">Uncharacterized protein</fullName>
    </submittedName>
</protein>
<proteinExistence type="predicted"/>
<feature type="region of interest" description="Disordered" evidence="1">
    <location>
        <begin position="1"/>
        <end position="48"/>
    </location>
</feature>